<dbReference type="Proteomes" id="UP001152798">
    <property type="component" value="Chromosome 5"/>
</dbReference>
<organism evidence="2 3">
    <name type="scientific">Nezara viridula</name>
    <name type="common">Southern green stink bug</name>
    <name type="synonym">Cimex viridulus</name>
    <dbReference type="NCBI Taxonomy" id="85310"/>
    <lineage>
        <taxon>Eukaryota</taxon>
        <taxon>Metazoa</taxon>
        <taxon>Ecdysozoa</taxon>
        <taxon>Arthropoda</taxon>
        <taxon>Hexapoda</taxon>
        <taxon>Insecta</taxon>
        <taxon>Pterygota</taxon>
        <taxon>Neoptera</taxon>
        <taxon>Paraneoptera</taxon>
        <taxon>Hemiptera</taxon>
        <taxon>Heteroptera</taxon>
        <taxon>Panheteroptera</taxon>
        <taxon>Pentatomomorpha</taxon>
        <taxon>Pentatomoidea</taxon>
        <taxon>Pentatomidae</taxon>
        <taxon>Pentatominae</taxon>
        <taxon>Nezara</taxon>
    </lineage>
</organism>
<evidence type="ECO:0000313" key="2">
    <source>
        <dbReference type="EMBL" id="CAH1403645.1"/>
    </source>
</evidence>
<dbReference type="AlphaFoldDB" id="A0A9P0MT70"/>
<proteinExistence type="predicted"/>
<evidence type="ECO:0000256" key="1">
    <source>
        <dbReference type="SAM" id="MobiDB-lite"/>
    </source>
</evidence>
<feature type="region of interest" description="Disordered" evidence="1">
    <location>
        <begin position="84"/>
        <end position="111"/>
    </location>
</feature>
<accession>A0A9P0MT70</accession>
<dbReference type="EMBL" id="OV725081">
    <property type="protein sequence ID" value="CAH1403645.1"/>
    <property type="molecule type" value="Genomic_DNA"/>
</dbReference>
<name>A0A9P0MT70_NEZVI</name>
<evidence type="ECO:0000313" key="3">
    <source>
        <dbReference type="Proteomes" id="UP001152798"/>
    </source>
</evidence>
<sequence length="111" mass="12417">MAGRTGSPVLVCLLDHARQSPFRFILLSISYHSSIYTYVRHDSSFKFAELHPLQTVSKVRVLAKLPKTDPKLFPFGPKSNFRPDLGYGGGHSPRSSPEVIRYDTSGVDVLR</sequence>
<protein>
    <submittedName>
        <fullName evidence="2">Uncharacterized protein</fullName>
    </submittedName>
</protein>
<gene>
    <name evidence="2" type="ORF">NEZAVI_LOCUS12228</name>
</gene>
<keyword evidence="3" id="KW-1185">Reference proteome</keyword>
<reference evidence="2" key="1">
    <citation type="submission" date="2022-01" db="EMBL/GenBank/DDBJ databases">
        <authorList>
            <person name="King R."/>
        </authorList>
    </citation>
    <scope>NUCLEOTIDE SEQUENCE</scope>
</reference>